<name>A0A6A6WNC8_9PEZI</name>
<feature type="domain" description="SH3" evidence="5">
    <location>
        <begin position="432"/>
        <end position="489"/>
    </location>
</feature>
<dbReference type="SUPFAM" id="SSF103657">
    <property type="entry name" value="BAR/IMD domain-like"/>
    <property type="match status" value="1"/>
</dbReference>
<feature type="compositionally biased region" description="Low complexity" evidence="4">
    <location>
        <begin position="386"/>
        <end position="414"/>
    </location>
</feature>
<reference evidence="7" key="1">
    <citation type="journal article" date="2020" name="Stud. Mycol.">
        <title>101 Dothideomycetes genomes: a test case for predicting lifestyles and emergence of pathogens.</title>
        <authorList>
            <person name="Haridas S."/>
            <person name="Albert R."/>
            <person name="Binder M."/>
            <person name="Bloem J."/>
            <person name="Labutti K."/>
            <person name="Salamov A."/>
            <person name="Andreopoulos B."/>
            <person name="Baker S."/>
            <person name="Barry K."/>
            <person name="Bills G."/>
            <person name="Bluhm B."/>
            <person name="Cannon C."/>
            <person name="Castanera R."/>
            <person name="Culley D."/>
            <person name="Daum C."/>
            <person name="Ezra D."/>
            <person name="Gonzalez J."/>
            <person name="Henrissat B."/>
            <person name="Kuo A."/>
            <person name="Liang C."/>
            <person name="Lipzen A."/>
            <person name="Lutzoni F."/>
            <person name="Magnuson J."/>
            <person name="Mondo S."/>
            <person name="Nolan M."/>
            <person name="Ohm R."/>
            <person name="Pangilinan J."/>
            <person name="Park H.-J."/>
            <person name="Ramirez L."/>
            <person name="Alfaro M."/>
            <person name="Sun H."/>
            <person name="Tritt A."/>
            <person name="Yoshinaga Y."/>
            <person name="Zwiers L.-H."/>
            <person name="Turgeon B."/>
            <person name="Goodwin S."/>
            <person name="Spatafora J."/>
            <person name="Crous P."/>
            <person name="Grigoriev I."/>
        </authorList>
    </citation>
    <scope>NUCLEOTIDE SEQUENCE</scope>
    <source>
        <strain evidence="7">CBS 121739</strain>
    </source>
</reference>
<dbReference type="Gene3D" id="1.20.1270.60">
    <property type="entry name" value="Arfaptin homology (AH) domain/BAR domain"/>
    <property type="match status" value="1"/>
</dbReference>
<dbReference type="FunFam" id="2.30.30.40:FF:000100">
    <property type="entry name" value="SH3 domain-containing YSC84-like protein 1"/>
    <property type="match status" value="1"/>
</dbReference>
<dbReference type="GO" id="GO:0051666">
    <property type="term" value="P:actin cortical patch localization"/>
    <property type="evidence" value="ECO:0007669"/>
    <property type="project" value="InterPro"/>
</dbReference>
<keyword evidence="8" id="KW-1185">Reference proteome</keyword>
<feature type="coiled-coil region" evidence="3">
    <location>
        <begin position="145"/>
        <end position="189"/>
    </location>
</feature>
<dbReference type="GO" id="GO:0006897">
    <property type="term" value="P:endocytosis"/>
    <property type="evidence" value="ECO:0007669"/>
    <property type="project" value="InterPro"/>
</dbReference>
<dbReference type="PANTHER" id="PTHR47174:SF2">
    <property type="entry name" value="SH3 DOMAIN SIGNALLING PROTEIN (AFU_ORTHOLOGUE AFUA_5G07670)"/>
    <property type="match status" value="1"/>
</dbReference>
<accession>A0A6A6WNC8</accession>
<feature type="compositionally biased region" description="Basic and acidic residues" evidence="4">
    <location>
        <begin position="312"/>
        <end position="331"/>
    </location>
</feature>
<sequence>MQRVHRKFGSFKPRTADETKVGALLKDFEDAEQMLGELVDTTEQWRNAWNGILNHQLLMITEFNLLYTPIIATGEHSTPHHAETPQHITDRTAALCAAYTDLQADMKSEVQAVDTRITTPAKEARECLKPLKKVLKKREDRKLDYERYRSRVASLDKKAKRSDRENATLAKQEMELERTTAEYQDADQHLRHVLPPILNATFSLLPHLLAAQIEIQNTLLGHLYTVLNEYADQHQFPNPPPELQDVIGPWDAEFTPFRRELESGYAMIAKGKAVQVPMGHQTGSTLTGLGIRNKISDRRTISSSTSASNASEQRRLAAPRYEEEQHAENGRPRISNATKPRIGYLSTPHHEEHSRTPSPGADSYALSRTSTASSTSQSDYFAQQQRPRISSRPSASSLASSPASSTAPGISIGIGKKKPPPPPPPPKKIGSFQGEFVTAMYDYEGQSQGDLSFSTGDRIRVLKKTQSSHDWWEGEVRGVRGQFPANYCR</sequence>
<feature type="region of interest" description="Disordered" evidence="4">
    <location>
        <begin position="297"/>
        <end position="432"/>
    </location>
</feature>
<evidence type="ECO:0000256" key="3">
    <source>
        <dbReference type="SAM" id="Coils"/>
    </source>
</evidence>
<evidence type="ECO:0000313" key="8">
    <source>
        <dbReference type="Proteomes" id="UP000799437"/>
    </source>
</evidence>
<organism evidence="7 8">
    <name type="scientific">Pseudovirgaria hyperparasitica</name>
    <dbReference type="NCBI Taxonomy" id="470096"/>
    <lineage>
        <taxon>Eukaryota</taxon>
        <taxon>Fungi</taxon>
        <taxon>Dikarya</taxon>
        <taxon>Ascomycota</taxon>
        <taxon>Pezizomycotina</taxon>
        <taxon>Dothideomycetes</taxon>
        <taxon>Dothideomycetes incertae sedis</taxon>
        <taxon>Acrospermales</taxon>
        <taxon>Acrospermaceae</taxon>
        <taxon>Pseudovirgaria</taxon>
    </lineage>
</organism>
<dbReference type="SMART" id="SM00326">
    <property type="entry name" value="SH3"/>
    <property type="match status" value="1"/>
</dbReference>
<evidence type="ECO:0000256" key="2">
    <source>
        <dbReference type="PROSITE-ProRule" id="PRU00192"/>
    </source>
</evidence>
<dbReference type="PANTHER" id="PTHR47174">
    <property type="entry name" value="BRIDGING INTEGRATOR 3"/>
    <property type="match status" value="1"/>
</dbReference>
<dbReference type="AlphaFoldDB" id="A0A6A6WNC8"/>
<dbReference type="EMBL" id="ML996565">
    <property type="protein sequence ID" value="KAF2763549.1"/>
    <property type="molecule type" value="Genomic_DNA"/>
</dbReference>
<dbReference type="PROSITE" id="PS50002">
    <property type="entry name" value="SH3"/>
    <property type="match status" value="1"/>
</dbReference>
<keyword evidence="1 2" id="KW-0728">SH3 domain</keyword>
<dbReference type="GO" id="GO:0097320">
    <property type="term" value="P:plasma membrane tubulation"/>
    <property type="evidence" value="ECO:0007669"/>
    <property type="project" value="TreeGrafter"/>
</dbReference>
<dbReference type="Gene3D" id="2.30.30.40">
    <property type="entry name" value="SH3 Domains"/>
    <property type="match status" value="1"/>
</dbReference>
<gene>
    <name evidence="7" type="ORF">EJ05DRAFT_496366</name>
</gene>
<dbReference type="Pfam" id="PF00018">
    <property type="entry name" value="SH3_1"/>
    <property type="match status" value="1"/>
</dbReference>
<feature type="compositionally biased region" description="Low complexity" evidence="4">
    <location>
        <begin position="301"/>
        <end position="311"/>
    </location>
</feature>
<dbReference type="RefSeq" id="XP_033606000.1">
    <property type="nucleotide sequence ID" value="XM_033746380.1"/>
</dbReference>
<dbReference type="SUPFAM" id="SSF50044">
    <property type="entry name" value="SH3-domain"/>
    <property type="match status" value="1"/>
</dbReference>
<protein>
    <recommendedName>
        <fullName evidence="9">SH3 domain signaling protein</fullName>
    </recommendedName>
</protein>
<dbReference type="OrthoDB" id="10255128at2759"/>
<dbReference type="GO" id="GO:0031097">
    <property type="term" value="C:medial cortex"/>
    <property type="evidence" value="ECO:0007669"/>
    <property type="project" value="TreeGrafter"/>
</dbReference>
<dbReference type="PRINTS" id="PR00452">
    <property type="entry name" value="SH3DOMAIN"/>
</dbReference>
<dbReference type="InterPro" id="IPR027267">
    <property type="entry name" value="AH/BAR_dom_sf"/>
</dbReference>
<dbReference type="Proteomes" id="UP000799437">
    <property type="component" value="Unassembled WGS sequence"/>
</dbReference>
<dbReference type="InterPro" id="IPR046982">
    <property type="entry name" value="BIN3/RVS161-like"/>
</dbReference>
<dbReference type="GO" id="GO:1990528">
    <property type="term" value="C:Rvs161p-Rvs167p complex"/>
    <property type="evidence" value="ECO:0007669"/>
    <property type="project" value="TreeGrafter"/>
</dbReference>
<dbReference type="CDD" id="cd07599">
    <property type="entry name" value="BAR_Rvs167p"/>
    <property type="match status" value="1"/>
</dbReference>
<evidence type="ECO:0000259" key="6">
    <source>
        <dbReference type="PROSITE" id="PS51021"/>
    </source>
</evidence>
<dbReference type="GO" id="GO:0043332">
    <property type="term" value="C:mating projection tip"/>
    <property type="evidence" value="ECO:0007669"/>
    <property type="project" value="TreeGrafter"/>
</dbReference>
<dbReference type="InterPro" id="IPR001452">
    <property type="entry name" value="SH3_domain"/>
</dbReference>
<feature type="compositionally biased region" description="Low complexity" evidence="4">
    <location>
        <begin position="367"/>
        <end position="378"/>
    </location>
</feature>
<keyword evidence="3" id="KW-0175">Coiled coil</keyword>
<proteinExistence type="predicted"/>
<evidence type="ECO:0000313" key="7">
    <source>
        <dbReference type="EMBL" id="KAF2763549.1"/>
    </source>
</evidence>
<dbReference type="InterPro" id="IPR036028">
    <property type="entry name" value="SH3-like_dom_sf"/>
</dbReference>
<dbReference type="GO" id="GO:0008289">
    <property type="term" value="F:lipid binding"/>
    <property type="evidence" value="ECO:0007669"/>
    <property type="project" value="TreeGrafter"/>
</dbReference>
<dbReference type="Pfam" id="PF03114">
    <property type="entry name" value="BAR"/>
    <property type="match status" value="1"/>
</dbReference>
<evidence type="ECO:0000259" key="5">
    <source>
        <dbReference type="PROSITE" id="PS50002"/>
    </source>
</evidence>
<dbReference type="PROSITE" id="PS51021">
    <property type="entry name" value="BAR"/>
    <property type="match status" value="1"/>
</dbReference>
<evidence type="ECO:0000256" key="1">
    <source>
        <dbReference type="ARBA" id="ARBA00022443"/>
    </source>
</evidence>
<dbReference type="GeneID" id="54487434"/>
<dbReference type="InterPro" id="IPR004148">
    <property type="entry name" value="BAR_dom"/>
</dbReference>
<evidence type="ECO:0008006" key="9">
    <source>
        <dbReference type="Google" id="ProtNLM"/>
    </source>
</evidence>
<feature type="domain" description="BAR" evidence="6">
    <location>
        <begin position="6"/>
        <end position="240"/>
    </location>
</feature>
<evidence type="ECO:0000256" key="4">
    <source>
        <dbReference type="SAM" id="MobiDB-lite"/>
    </source>
</evidence>
<dbReference type="GO" id="GO:0030479">
    <property type="term" value="C:actin cortical patch"/>
    <property type="evidence" value="ECO:0007669"/>
    <property type="project" value="TreeGrafter"/>
</dbReference>